<name>A0ABD3P0U8_9STRA</name>
<proteinExistence type="predicted"/>
<feature type="compositionally biased region" description="Polar residues" evidence="1">
    <location>
        <begin position="1"/>
        <end position="11"/>
    </location>
</feature>
<dbReference type="Proteomes" id="UP001516023">
    <property type="component" value="Unassembled WGS sequence"/>
</dbReference>
<sequence>MSGIPQPNSEGTEAVRPKDSTRHRNITMERPLDSNRRSSFLILPFLCFFYFYVFDELEKAQTSMNQKPLFDTMPCTPDRRMPDQWCMDVSGTPRYLGIPSFNNPTVQRYNHQGFEKCLANKTIVFIGDSRVRYQFLHLAAFLKRKRFMKCQDYDIYTNPVHNSSTLDDDCYLIDQIHNANMKKNDWKSFYEESTKLTESEHTESNSQQYSLCDCFRSEPFIPTTTYENRFIKRKTAYGEVNLIYLQTFVNLVRINIEFPPFSSFWSEQRCKPGECSASSRTDAFTGDIGNALWLLPRLNATHSFVSLGWGDLSHTDDISCAIKDFEHHHPEIAVYLISHPRRRSDSSSPSVFFDEDKLECEVKSLDRTRMSKDVPLEWYWDDLHLLSIMNEEFNHQLIENICPIMR</sequence>
<organism evidence="2 3">
    <name type="scientific">Cyclotella cryptica</name>
    <dbReference type="NCBI Taxonomy" id="29204"/>
    <lineage>
        <taxon>Eukaryota</taxon>
        <taxon>Sar</taxon>
        <taxon>Stramenopiles</taxon>
        <taxon>Ochrophyta</taxon>
        <taxon>Bacillariophyta</taxon>
        <taxon>Coscinodiscophyceae</taxon>
        <taxon>Thalassiosirophycidae</taxon>
        <taxon>Stephanodiscales</taxon>
        <taxon>Stephanodiscaceae</taxon>
        <taxon>Cyclotella</taxon>
    </lineage>
</organism>
<accession>A0ABD3P0U8</accession>
<comment type="caution">
    <text evidence="2">The sequence shown here is derived from an EMBL/GenBank/DDBJ whole genome shotgun (WGS) entry which is preliminary data.</text>
</comment>
<protein>
    <submittedName>
        <fullName evidence="2">Uncharacterized protein</fullName>
    </submittedName>
</protein>
<evidence type="ECO:0000313" key="3">
    <source>
        <dbReference type="Proteomes" id="UP001516023"/>
    </source>
</evidence>
<feature type="region of interest" description="Disordered" evidence="1">
    <location>
        <begin position="1"/>
        <end position="30"/>
    </location>
</feature>
<dbReference type="AlphaFoldDB" id="A0ABD3P0U8"/>
<reference evidence="2 3" key="1">
    <citation type="journal article" date="2020" name="G3 (Bethesda)">
        <title>Improved Reference Genome for Cyclotella cryptica CCMP332, a Model for Cell Wall Morphogenesis, Salinity Adaptation, and Lipid Production in Diatoms (Bacillariophyta).</title>
        <authorList>
            <person name="Roberts W.R."/>
            <person name="Downey K.M."/>
            <person name="Ruck E.C."/>
            <person name="Traller J.C."/>
            <person name="Alverson A.J."/>
        </authorList>
    </citation>
    <scope>NUCLEOTIDE SEQUENCE [LARGE SCALE GENOMIC DNA]</scope>
    <source>
        <strain evidence="2 3">CCMP332</strain>
    </source>
</reference>
<dbReference type="EMBL" id="JABMIG020000317">
    <property type="protein sequence ID" value="KAL3781436.1"/>
    <property type="molecule type" value="Genomic_DNA"/>
</dbReference>
<feature type="compositionally biased region" description="Basic and acidic residues" evidence="1">
    <location>
        <begin position="13"/>
        <end position="30"/>
    </location>
</feature>
<evidence type="ECO:0000256" key="1">
    <source>
        <dbReference type="SAM" id="MobiDB-lite"/>
    </source>
</evidence>
<evidence type="ECO:0000313" key="2">
    <source>
        <dbReference type="EMBL" id="KAL3781436.1"/>
    </source>
</evidence>
<keyword evidence="3" id="KW-1185">Reference proteome</keyword>
<gene>
    <name evidence="2" type="ORF">HJC23_000999</name>
</gene>